<organism evidence="1 2">
    <name type="scientific">Staphylococcus agnetis</name>
    <dbReference type="NCBI Taxonomy" id="985762"/>
    <lineage>
        <taxon>Bacteria</taxon>
        <taxon>Bacillati</taxon>
        <taxon>Bacillota</taxon>
        <taxon>Bacilli</taxon>
        <taxon>Bacillales</taxon>
        <taxon>Staphylococcaceae</taxon>
        <taxon>Staphylococcus</taxon>
    </lineage>
</organism>
<name>A0AAW9YYE8_9STAP</name>
<dbReference type="RefSeq" id="WP_165805083.1">
    <property type="nucleotide sequence ID" value="NZ_WMFL01000078.1"/>
</dbReference>
<accession>A0AAW9YYE8</accession>
<dbReference type="Proteomes" id="UP000646308">
    <property type="component" value="Unassembled WGS sequence"/>
</dbReference>
<dbReference type="AlphaFoldDB" id="A0AAW9YYE8"/>
<sequence length="51" mass="6134">MTNEELFEVFQEAMRELEHSIRGIDDKADRYIINKAIELIDSVAWKYEEDE</sequence>
<comment type="caution">
    <text evidence="1">The sequence shown here is derived from an EMBL/GenBank/DDBJ whole genome shotgun (WGS) entry which is preliminary data.</text>
</comment>
<proteinExistence type="predicted"/>
<gene>
    <name evidence="1" type="ORF">GLV84_06665</name>
</gene>
<protein>
    <recommendedName>
        <fullName evidence="3">Phage protein</fullName>
    </recommendedName>
</protein>
<evidence type="ECO:0008006" key="3">
    <source>
        <dbReference type="Google" id="ProtNLM"/>
    </source>
</evidence>
<reference evidence="1" key="1">
    <citation type="submission" date="2019-11" db="EMBL/GenBank/DDBJ databases">
        <title>Whole genome comparisons of Staphylococcus agnetis isolates from cattle and chickens.</title>
        <authorList>
            <person name="Rhoads D."/>
            <person name="Shwani A."/>
            <person name="Adkins P."/>
            <person name="Calcutt M."/>
            <person name="Middleton J."/>
        </authorList>
    </citation>
    <scope>NUCLEOTIDE SEQUENCE</scope>
    <source>
        <strain evidence="1">1387</strain>
    </source>
</reference>
<evidence type="ECO:0000313" key="2">
    <source>
        <dbReference type="Proteomes" id="UP000646308"/>
    </source>
</evidence>
<dbReference type="EMBL" id="WMFL01000078">
    <property type="protein sequence ID" value="NJI02503.1"/>
    <property type="molecule type" value="Genomic_DNA"/>
</dbReference>
<evidence type="ECO:0000313" key="1">
    <source>
        <dbReference type="EMBL" id="NJI02503.1"/>
    </source>
</evidence>